<dbReference type="RefSeq" id="WP_225239418.1">
    <property type="nucleotide sequence ID" value="NZ_JAHYBX010000006.1"/>
</dbReference>
<name>A0ABS7YBW7_9BURK</name>
<feature type="transmembrane region" description="Helical" evidence="7">
    <location>
        <begin position="23"/>
        <end position="49"/>
    </location>
</feature>
<keyword evidence="7" id="KW-1133">Transmembrane helix</keyword>
<keyword evidence="5 6" id="KW-0482">Metalloprotease</keyword>
<dbReference type="Proteomes" id="UP001198602">
    <property type="component" value="Unassembled WGS sequence"/>
</dbReference>
<keyword evidence="7" id="KW-0812">Transmembrane</keyword>
<dbReference type="PANTHER" id="PTHR22726">
    <property type="entry name" value="METALLOENDOPEPTIDASE OMA1"/>
    <property type="match status" value="1"/>
</dbReference>
<keyword evidence="7" id="KW-0472">Membrane</keyword>
<evidence type="ECO:0000259" key="8">
    <source>
        <dbReference type="Pfam" id="PF01435"/>
    </source>
</evidence>
<evidence type="ECO:0000256" key="7">
    <source>
        <dbReference type="SAM" id="Phobius"/>
    </source>
</evidence>
<evidence type="ECO:0000256" key="5">
    <source>
        <dbReference type="ARBA" id="ARBA00023049"/>
    </source>
</evidence>
<keyword evidence="1 6" id="KW-0645">Protease</keyword>
<dbReference type="CDD" id="cd07332">
    <property type="entry name" value="M48C_Oma1_like"/>
    <property type="match status" value="1"/>
</dbReference>
<accession>A0ABS7YBW7</accession>
<dbReference type="Gene3D" id="3.30.2010.10">
    <property type="entry name" value="Metalloproteases ('zincins'), catalytic domain"/>
    <property type="match status" value="1"/>
</dbReference>
<evidence type="ECO:0000256" key="6">
    <source>
        <dbReference type="RuleBase" id="RU003983"/>
    </source>
</evidence>
<sequence length="270" mass="29070">MKYRPALPEHNDNISHEHPLKDFLLILGGLSLAVLVLVWALGLAVDLVVDKMSPATEARITELMALEPPGRGPAFAAHEAWLQSLADGMRACAGLDGPVQVRMRQSKDANAFVMPGATVIVHSGLLTHLRSENGMSFVLAHELSHLVHRDHLRALGRSLVIVAAATVLTGDGSWATGVLAPAEHLGQSYHSRERETAADMGALRILQCRYGHIGGATEFFTSLHRKDTEASALTHYLASHPSAQARIEALERAIRQSGLQAGPVRPLPSL</sequence>
<comment type="caution">
    <text evidence="9">The sequence shown here is derived from an EMBL/GenBank/DDBJ whole genome shotgun (WGS) entry which is preliminary data.</text>
</comment>
<dbReference type="Pfam" id="PF01435">
    <property type="entry name" value="Peptidase_M48"/>
    <property type="match status" value="1"/>
</dbReference>
<evidence type="ECO:0000313" key="9">
    <source>
        <dbReference type="EMBL" id="MCA1857177.1"/>
    </source>
</evidence>
<reference evidence="9 10" key="1">
    <citation type="submission" date="2021-07" db="EMBL/GenBank/DDBJ databases">
        <title>Characterization of Violacein-producing bacteria and related species.</title>
        <authorList>
            <person name="Wilson H.S."/>
            <person name="De Leon M.E."/>
        </authorList>
    </citation>
    <scope>NUCLEOTIDE SEQUENCE [LARGE SCALE GENOMIC DNA]</scope>
    <source>
        <strain evidence="9 10">HSC-2F05</strain>
    </source>
</reference>
<proteinExistence type="inferred from homology"/>
<feature type="domain" description="Peptidase M48" evidence="8">
    <location>
        <begin position="78"/>
        <end position="252"/>
    </location>
</feature>
<keyword evidence="4 6" id="KW-0862">Zinc</keyword>
<dbReference type="InterPro" id="IPR051156">
    <property type="entry name" value="Mito/Outer_Membr_Metalloprot"/>
</dbReference>
<dbReference type="InterPro" id="IPR001915">
    <property type="entry name" value="Peptidase_M48"/>
</dbReference>
<dbReference type="PANTHER" id="PTHR22726:SF1">
    <property type="entry name" value="METALLOENDOPEPTIDASE OMA1, MITOCHONDRIAL"/>
    <property type="match status" value="1"/>
</dbReference>
<dbReference type="EMBL" id="JAHYBX010000006">
    <property type="protein sequence ID" value="MCA1857177.1"/>
    <property type="molecule type" value="Genomic_DNA"/>
</dbReference>
<evidence type="ECO:0000256" key="2">
    <source>
        <dbReference type="ARBA" id="ARBA00022723"/>
    </source>
</evidence>
<comment type="similarity">
    <text evidence="6">Belongs to the peptidase M48 family.</text>
</comment>
<comment type="cofactor">
    <cofactor evidence="6">
        <name>Zn(2+)</name>
        <dbReference type="ChEBI" id="CHEBI:29105"/>
    </cofactor>
    <text evidence="6">Binds 1 zinc ion per subunit.</text>
</comment>
<protein>
    <submittedName>
        <fullName evidence="9">M48 family metallopeptidase</fullName>
    </submittedName>
</protein>
<evidence type="ECO:0000256" key="1">
    <source>
        <dbReference type="ARBA" id="ARBA00022670"/>
    </source>
</evidence>
<gene>
    <name evidence="9" type="ORF">LE190_14770</name>
</gene>
<keyword evidence="2" id="KW-0479">Metal-binding</keyword>
<evidence type="ECO:0000256" key="3">
    <source>
        <dbReference type="ARBA" id="ARBA00022801"/>
    </source>
</evidence>
<evidence type="ECO:0000256" key="4">
    <source>
        <dbReference type="ARBA" id="ARBA00022833"/>
    </source>
</evidence>
<evidence type="ECO:0000313" key="10">
    <source>
        <dbReference type="Proteomes" id="UP001198602"/>
    </source>
</evidence>
<organism evidence="9 10">
    <name type="scientific">Massilia hydrophila</name>
    <dbReference type="NCBI Taxonomy" id="3044279"/>
    <lineage>
        <taxon>Bacteria</taxon>
        <taxon>Pseudomonadati</taxon>
        <taxon>Pseudomonadota</taxon>
        <taxon>Betaproteobacteria</taxon>
        <taxon>Burkholderiales</taxon>
        <taxon>Oxalobacteraceae</taxon>
        <taxon>Telluria group</taxon>
        <taxon>Massilia</taxon>
    </lineage>
</organism>
<keyword evidence="10" id="KW-1185">Reference proteome</keyword>
<keyword evidence="3 6" id="KW-0378">Hydrolase</keyword>